<protein>
    <recommendedName>
        <fullName evidence="3">IPTL-CTERM protein sorting domain-containing protein</fullName>
    </recommendedName>
</protein>
<dbReference type="EMBL" id="NCEQ01000007">
    <property type="protein sequence ID" value="OYX56849.1"/>
    <property type="molecule type" value="Genomic_DNA"/>
</dbReference>
<dbReference type="Proteomes" id="UP000216147">
    <property type="component" value="Unassembled WGS sequence"/>
</dbReference>
<feature type="chain" id="PRO_5011994107" description="IPTL-CTERM protein sorting domain-containing protein" evidence="2">
    <location>
        <begin position="24"/>
        <end position="186"/>
    </location>
</feature>
<feature type="transmembrane region" description="Helical" evidence="1">
    <location>
        <begin position="163"/>
        <end position="180"/>
    </location>
</feature>
<accession>A0A258HJ94</accession>
<keyword evidence="1" id="KW-0472">Membrane</keyword>
<evidence type="ECO:0000313" key="4">
    <source>
        <dbReference type="EMBL" id="OYX56849.1"/>
    </source>
</evidence>
<evidence type="ECO:0000259" key="3">
    <source>
        <dbReference type="Pfam" id="PF18203"/>
    </source>
</evidence>
<sequence>MRHRLSATIAASCVLLTAGAAAAQVTLTGSYSPATLPSGGGASATILTLTNNSGTAITGGAFTYVYPTNLNYNSAGFLGCGAIDTTGFSATQFQGANINLANGASCRVTVSGNVTVSGTYALAGSTASYAGAAGSPVALTPGANPTLIVAAAGPAPVPTLSEWATILFGLMLAGGAAVYLQRRQFG</sequence>
<feature type="domain" description="IPTL-CTERM protein sorting" evidence="3">
    <location>
        <begin position="155"/>
        <end position="183"/>
    </location>
</feature>
<organism evidence="4 5">
    <name type="scientific">Brevundimonas subvibrioides</name>
    <dbReference type="NCBI Taxonomy" id="74313"/>
    <lineage>
        <taxon>Bacteria</taxon>
        <taxon>Pseudomonadati</taxon>
        <taxon>Pseudomonadota</taxon>
        <taxon>Alphaproteobacteria</taxon>
        <taxon>Caulobacterales</taxon>
        <taxon>Caulobacteraceae</taxon>
        <taxon>Brevundimonas</taxon>
    </lineage>
</organism>
<dbReference type="Pfam" id="PF18203">
    <property type="entry name" value="IPTL-CTERM"/>
    <property type="match status" value="1"/>
</dbReference>
<comment type="caution">
    <text evidence="4">The sequence shown here is derived from an EMBL/GenBank/DDBJ whole genome shotgun (WGS) entry which is preliminary data.</text>
</comment>
<feature type="signal peptide" evidence="2">
    <location>
        <begin position="1"/>
        <end position="23"/>
    </location>
</feature>
<reference evidence="4 5" key="1">
    <citation type="submission" date="2017-03" db="EMBL/GenBank/DDBJ databases">
        <title>Lifting the veil on microbial sulfur biogeochemistry in mining wastewaters.</title>
        <authorList>
            <person name="Kantor R.S."/>
            <person name="Colenbrander Nelson T."/>
            <person name="Marshall S."/>
            <person name="Bennett D."/>
            <person name="Apte S."/>
            <person name="Camacho D."/>
            <person name="Thomas B.C."/>
            <person name="Warren L.A."/>
            <person name="Banfield J.F."/>
        </authorList>
    </citation>
    <scope>NUCLEOTIDE SEQUENCE [LARGE SCALE GENOMIC DNA]</scope>
    <source>
        <strain evidence="4">32-68-21</strain>
    </source>
</reference>
<name>A0A258HJ94_9CAUL</name>
<keyword evidence="2" id="KW-0732">Signal</keyword>
<gene>
    <name evidence="4" type="ORF">B7Y86_08825</name>
</gene>
<dbReference type="NCBIfam" id="TIGR04174">
    <property type="entry name" value="IPTL_CTERM"/>
    <property type="match status" value="1"/>
</dbReference>
<keyword evidence="1" id="KW-1133">Transmembrane helix</keyword>
<evidence type="ECO:0000313" key="5">
    <source>
        <dbReference type="Proteomes" id="UP000216147"/>
    </source>
</evidence>
<evidence type="ECO:0000256" key="1">
    <source>
        <dbReference type="SAM" id="Phobius"/>
    </source>
</evidence>
<dbReference type="AlphaFoldDB" id="A0A258HJ94"/>
<proteinExistence type="predicted"/>
<keyword evidence="1" id="KW-0812">Transmembrane</keyword>
<evidence type="ECO:0000256" key="2">
    <source>
        <dbReference type="SAM" id="SignalP"/>
    </source>
</evidence>
<dbReference type="InterPro" id="IPR026442">
    <property type="entry name" value="IPTL_CTERM"/>
</dbReference>